<dbReference type="Pfam" id="PF00460">
    <property type="entry name" value="Flg_bb_rod"/>
    <property type="match status" value="1"/>
</dbReference>
<dbReference type="InterPro" id="IPR011491">
    <property type="entry name" value="FlgE_D2"/>
</dbReference>
<dbReference type="NCBIfam" id="TIGR03506">
    <property type="entry name" value="FlgEFG_subfam"/>
    <property type="match status" value="1"/>
</dbReference>
<keyword evidence="10" id="KW-0969">Cilium</keyword>
<comment type="subcellular location">
    <subcellularLocation>
        <location evidence="1 5">Bacterial flagellum basal body</location>
    </subcellularLocation>
</comment>
<feature type="domain" description="Flagellar hook protein FlgE/F/G-like D1" evidence="9">
    <location>
        <begin position="84"/>
        <end position="126"/>
    </location>
</feature>
<dbReference type="Gene3D" id="2.60.98.20">
    <property type="entry name" value="Flagellar hook protein FlgE"/>
    <property type="match status" value="1"/>
</dbReference>
<reference evidence="10" key="1">
    <citation type="submission" date="2022-11" db="EMBL/GenBank/DDBJ databases">
        <title>Draft genome sequence of Hoeflea poritis E7-10 and Hoeflea prorocentri PM5-8, separated from scleractinian coral Porites lutea and marine dinoflagellate.</title>
        <authorList>
            <person name="Zhang G."/>
            <person name="Wei Q."/>
            <person name="Cai L."/>
        </authorList>
    </citation>
    <scope>NUCLEOTIDE SEQUENCE</scope>
    <source>
        <strain evidence="10">PM5-8</strain>
    </source>
</reference>
<dbReference type="PANTHER" id="PTHR30435:SF1">
    <property type="entry name" value="FLAGELLAR HOOK PROTEIN FLGE"/>
    <property type="match status" value="1"/>
</dbReference>
<feature type="domain" description="Flagellar basal-body/hook protein C-terminal" evidence="7">
    <location>
        <begin position="372"/>
        <end position="416"/>
    </location>
</feature>
<evidence type="ECO:0000259" key="6">
    <source>
        <dbReference type="Pfam" id="PF00460"/>
    </source>
</evidence>
<dbReference type="GO" id="GO:0071978">
    <property type="term" value="P:bacterial-type flagellum-dependent swarming motility"/>
    <property type="evidence" value="ECO:0007669"/>
    <property type="project" value="TreeGrafter"/>
</dbReference>
<dbReference type="GO" id="GO:0009424">
    <property type="term" value="C:bacterial-type flagellum hook"/>
    <property type="evidence" value="ECO:0007669"/>
    <property type="project" value="TreeGrafter"/>
</dbReference>
<accession>A0A9X3ZJ34</accession>
<dbReference type="RefSeq" id="WP_267991596.1">
    <property type="nucleotide sequence ID" value="NZ_JAPJZI010000001.1"/>
</dbReference>
<protein>
    <recommendedName>
        <fullName evidence="3 5">Flagellar hook protein FlgE</fullName>
    </recommendedName>
</protein>
<dbReference type="Pfam" id="PF22692">
    <property type="entry name" value="LlgE_F_G_D1"/>
    <property type="match status" value="1"/>
</dbReference>
<dbReference type="InterPro" id="IPR001444">
    <property type="entry name" value="Flag_bb_rod_N"/>
</dbReference>
<name>A0A9X3ZJ34_9HYPH</name>
<evidence type="ECO:0000256" key="5">
    <source>
        <dbReference type="RuleBase" id="RU362116"/>
    </source>
</evidence>
<dbReference type="GO" id="GO:0005829">
    <property type="term" value="C:cytosol"/>
    <property type="evidence" value="ECO:0007669"/>
    <property type="project" value="TreeGrafter"/>
</dbReference>
<keyword evidence="10" id="KW-0966">Cell projection</keyword>
<comment type="caution">
    <text evidence="10">The sequence shown here is derived from an EMBL/GenBank/DDBJ whole genome shotgun (WGS) entry which is preliminary data.</text>
</comment>
<comment type="similarity">
    <text evidence="2 5">Belongs to the flagella basal body rod proteins family.</text>
</comment>
<evidence type="ECO:0000259" key="8">
    <source>
        <dbReference type="Pfam" id="PF07559"/>
    </source>
</evidence>
<dbReference type="InterPro" id="IPR010930">
    <property type="entry name" value="Flg_bb/hook_C_dom"/>
</dbReference>
<proteinExistence type="inferred from homology"/>
<dbReference type="InterPro" id="IPR037058">
    <property type="entry name" value="Falgellar_hook_FlgE_sf"/>
</dbReference>
<dbReference type="Proteomes" id="UP001151234">
    <property type="component" value="Unassembled WGS sequence"/>
</dbReference>
<gene>
    <name evidence="10" type="ORF">OQ273_16495</name>
</gene>
<dbReference type="Pfam" id="PF07559">
    <property type="entry name" value="FlgE_D2"/>
    <property type="match status" value="1"/>
</dbReference>
<evidence type="ECO:0000313" key="11">
    <source>
        <dbReference type="Proteomes" id="UP001151234"/>
    </source>
</evidence>
<evidence type="ECO:0000256" key="3">
    <source>
        <dbReference type="ARBA" id="ARBA00019015"/>
    </source>
</evidence>
<dbReference type="GO" id="GO:0009425">
    <property type="term" value="C:bacterial-type flagellum basal body"/>
    <property type="evidence" value="ECO:0007669"/>
    <property type="project" value="UniProtKB-SubCell"/>
</dbReference>
<dbReference type="InterPro" id="IPR019776">
    <property type="entry name" value="Flagellar_basal_body_rod_CS"/>
</dbReference>
<dbReference type="AlphaFoldDB" id="A0A9X3ZJ34"/>
<organism evidence="10 11">
    <name type="scientific">Hoeflea prorocentri</name>
    <dbReference type="NCBI Taxonomy" id="1922333"/>
    <lineage>
        <taxon>Bacteria</taxon>
        <taxon>Pseudomonadati</taxon>
        <taxon>Pseudomonadota</taxon>
        <taxon>Alphaproteobacteria</taxon>
        <taxon>Hyphomicrobiales</taxon>
        <taxon>Rhizobiaceae</taxon>
        <taxon>Hoeflea</taxon>
    </lineage>
</organism>
<evidence type="ECO:0000256" key="1">
    <source>
        <dbReference type="ARBA" id="ARBA00004117"/>
    </source>
</evidence>
<keyword evidence="11" id="KW-1185">Reference proteome</keyword>
<dbReference type="PANTHER" id="PTHR30435">
    <property type="entry name" value="FLAGELLAR PROTEIN"/>
    <property type="match status" value="1"/>
</dbReference>
<dbReference type="Pfam" id="PF06429">
    <property type="entry name" value="Flg_bbr_C"/>
    <property type="match status" value="1"/>
</dbReference>
<dbReference type="InterPro" id="IPR020013">
    <property type="entry name" value="Flagellar_FlgE/F/G"/>
</dbReference>
<dbReference type="PROSITE" id="PS00588">
    <property type="entry name" value="FLAGELLA_BB_ROD"/>
    <property type="match status" value="1"/>
</dbReference>
<dbReference type="SUPFAM" id="SSF117143">
    <property type="entry name" value="Flagellar hook protein flgE"/>
    <property type="match status" value="1"/>
</dbReference>
<comment type="function">
    <text evidence="5">A flexible structure which links the flagellar filament to the drive apparatus in the basal body.</text>
</comment>
<dbReference type="InterPro" id="IPR053967">
    <property type="entry name" value="LlgE_F_G-like_D1"/>
</dbReference>
<feature type="domain" description="Flagellar hook protein FlgE D2" evidence="8">
    <location>
        <begin position="184"/>
        <end position="297"/>
    </location>
</feature>
<keyword evidence="10" id="KW-0282">Flagellum</keyword>
<dbReference type="EMBL" id="JAPJZI010000001">
    <property type="protein sequence ID" value="MDA5400180.1"/>
    <property type="molecule type" value="Genomic_DNA"/>
</dbReference>
<sequence length="418" mass="43051">MSLYGMMRTGVSGMNAQAARLGTVADNIANANTTGYKRSSTEFSSLVLPSGGGSYNSGGVSTSVRYAIAEKGNLQFTTSTTDLAIDGGGFFVVEDTAGTAFLTRAGSFIPDSEGNLVNAAGYKLMGYDFANGNPTPVVNGFDGLVPVNVLQGELVAVPSTNGIFTANLQSGAPVVTGTLPSANAAGSEYTAKSSLVVYDNLGEEVLLDFYYTKTAANTWEVSVFDQSGATAGTSFPYASGPLTTTTLTFDPTNGQLAAASPTGATFTVPDGQSLTIDFAKMTQLASDFSVGDATVNGNAPSKVTSVEIRGDGTVFAKYENGTLSPRFRIAMADVQSPDRLDPISGNVFSQNSESGVVTTGFAGSGSFGSIKSGALEASNVDIAGELTSMIESQRSFTANSKVFQTGSDLMDVLVNLKR</sequence>
<evidence type="ECO:0000256" key="4">
    <source>
        <dbReference type="ARBA" id="ARBA00023143"/>
    </source>
</evidence>
<evidence type="ECO:0000256" key="2">
    <source>
        <dbReference type="ARBA" id="ARBA00009677"/>
    </source>
</evidence>
<evidence type="ECO:0000259" key="9">
    <source>
        <dbReference type="Pfam" id="PF22692"/>
    </source>
</evidence>
<evidence type="ECO:0000313" key="10">
    <source>
        <dbReference type="EMBL" id="MDA5400180.1"/>
    </source>
</evidence>
<evidence type="ECO:0000259" key="7">
    <source>
        <dbReference type="Pfam" id="PF06429"/>
    </source>
</evidence>
<feature type="domain" description="Flagellar basal body rod protein N-terminal" evidence="6">
    <location>
        <begin position="7"/>
        <end position="37"/>
    </location>
</feature>
<keyword evidence="4 5" id="KW-0975">Bacterial flagellum</keyword>
<dbReference type="InterPro" id="IPR037925">
    <property type="entry name" value="FlgE/F/G-like"/>
</dbReference>